<name>A0A166ESH3_9AGAM</name>
<organism evidence="1 2">
    <name type="scientific">Athelia psychrophila</name>
    <dbReference type="NCBI Taxonomy" id="1759441"/>
    <lineage>
        <taxon>Eukaryota</taxon>
        <taxon>Fungi</taxon>
        <taxon>Dikarya</taxon>
        <taxon>Basidiomycota</taxon>
        <taxon>Agaricomycotina</taxon>
        <taxon>Agaricomycetes</taxon>
        <taxon>Agaricomycetidae</taxon>
        <taxon>Atheliales</taxon>
        <taxon>Atheliaceae</taxon>
        <taxon>Athelia</taxon>
    </lineage>
</organism>
<dbReference type="Proteomes" id="UP000076532">
    <property type="component" value="Unassembled WGS sequence"/>
</dbReference>
<reference evidence="1 2" key="1">
    <citation type="journal article" date="2016" name="Mol. Biol. Evol.">
        <title>Comparative Genomics of Early-Diverging Mushroom-Forming Fungi Provides Insights into the Origins of Lignocellulose Decay Capabilities.</title>
        <authorList>
            <person name="Nagy L.G."/>
            <person name="Riley R."/>
            <person name="Tritt A."/>
            <person name="Adam C."/>
            <person name="Daum C."/>
            <person name="Floudas D."/>
            <person name="Sun H."/>
            <person name="Yadav J.S."/>
            <person name="Pangilinan J."/>
            <person name="Larsson K.H."/>
            <person name="Matsuura K."/>
            <person name="Barry K."/>
            <person name="Labutti K."/>
            <person name="Kuo R."/>
            <person name="Ohm R.A."/>
            <person name="Bhattacharya S.S."/>
            <person name="Shirouzu T."/>
            <person name="Yoshinaga Y."/>
            <person name="Martin F.M."/>
            <person name="Grigoriev I.V."/>
            <person name="Hibbett D.S."/>
        </authorList>
    </citation>
    <scope>NUCLEOTIDE SEQUENCE [LARGE SCALE GENOMIC DNA]</scope>
    <source>
        <strain evidence="1 2">CBS 109695</strain>
    </source>
</reference>
<dbReference type="AlphaFoldDB" id="A0A166ESH3"/>
<evidence type="ECO:0000313" key="1">
    <source>
        <dbReference type="EMBL" id="KZP16061.1"/>
    </source>
</evidence>
<keyword evidence="2" id="KW-1185">Reference proteome</keyword>
<evidence type="ECO:0000313" key="2">
    <source>
        <dbReference type="Proteomes" id="UP000076532"/>
    </source>
</evidence>
<dbReference type="SUPFAM" id="SSF52047">
    <property type="entry name" value="RNI-like"/>
    <property type="match status" value="1"/>
</dbReference>
<accession>A0A166ESH3</accession>
<proteinExistence type="predicted"/>
<gene>
    <name evidence="1" type="ORF">FIBSPDRAFT_66033</name>
</gene>
<sequence>MNRCPIELWETIFSYSCIDGGNTGCSLSLTSRAFHAASRRFRYHSVALKGLPSTLKFAQMLSEYPQTANNQICIRHLYMTNNRPDDSRDGPGKIPSKALSGPTLASLTRILSIFHRGTNHASITDVVQNALSADPCQSDEGLLCNALHAILCKAAPTLITLSLSISAGFLEPEIPPLPALVELTLHYSSSWSTGKALGALTPMPALRKLDLLGNSCHESPEDVLVHAAEIAPNLTHICFPVLRTSTFQGISHWLYLGEAMRERASPLSLYVQLDPWAEMLDVISSRGDWEHMYEDVKSEVEKNLDHVVLCARTKPIADCHYEQEQNWRDRMHGLGGRWAGAAVADLQNIE</sequence>
<dbReference type="EMBL" id="KV417597">
    <property type="protein sequence ID" value="KZP16061.1"/>
    <property type="molecule type" value="Genomic_DNA"/>
</dbReference>
<protein>
    <submittedName>
        <fullName evidence="1">Uncharacterized protein</fullName>
    </submittedName>
</protein>